<dbReference type="Proteomes" id="UP000537260">
    <property type="component" value="Unassembled WGS sequence"/>
</dbReference>
<organism evidence="4 5">
    <name type="scientific">Glaciibacter psychrotolerans</name>
    <dbReference type="NCBI Taxonomy" id="670054"/>
    <lineage>
        <taxon>Bacteria</taxon>
        <taxon>Bacillati</taxon>
        <taxon>Actinomycetota</taxon>
        <taxon>Actinomycetes</taxon>
        <taxon>Micrococcales</taxon>
        <taxon>Microbacteriaceae</taxon>
        <taxon>Glaciibacter</taxon>
    </lineage>
</organism>
<dbReference type="NCBIfam" id="TIGR01760">
    <property type="entry name" value="tape_meas_TP901"/>
    <property type="match status" value="1"/>
</dbReference>
<evidence type="ECO:0000259" key="3">
    <source>
        <dbReference type="Pfam" id="PF10145"/>
    </source>
</evidence>
<feature type="transmembrane region" description="Helical" evidence="2">
    <location>
        <begin position="47"/>
        <end position="71"/>
    </location>
</feature>
<keyword evidence="2" id="KW-0472">Membrane</keyword>
<evidence type="ECO:0000313" key="5">
    <source>
        <dbReference type="Proteomes" id="UP000537260"/>
    </source>
</evidence>
<dbReference type="RefSeq" id="WP_179578005.1">
    <property type="nucleotide sequence ID" value="NZ_JACCFM010000001.1"/>
</dbReference>
<sequence length="964" mass="98563">MTDRKVKVVLGVDASGLVTGMDLAAEKTKKVTSESGKLNAKLAEQKAAMATAGAGITAFGALAAVGVGIAVNKFAEFDQAMSEVKASTHESAENMALLRDAAMVAGASTVFSATEAANAVDELAKAGISTADIIGGGLSGALDLASAGGLGVADAAGIAATALTQFKLKGSDIPHVADLLAAGAGKAMGSVQDLSQALNQGGLIASQTGLSIEETTGTLSAFAAAGLLGSDAGTSMKTMLQRLTPQSAEAAAKMDKLGISAYDAQGQFIGMEKFAGVLQGALKDLSPEARNSALSVMFGSDAVRAASVVYDQGAKGIGEWIGKVDDAGYAAETARLKLDNLRGDTEALGGAFDTALIKMGSAADGSLRLLTQTATELLDIFNAAPLPIQQTALVIGAVAAAAALAGGAFLLTVPKIAEFSAALATLTTSTMPGVAAGAVAMQGAIAGAGKAIGAAATFMTGPFGIALAAAAVGIAILTKALDGAKSSADEVDNSLRTASSAAQILAVASKGVDATFLAEVKLGAGDVRDALESAAHSSTNFFDALSQTNGQKATLDVFKRAGEGLGRLASSDLPAAQAGFRMLSDEYKLNTAEQWRMLNTMPDYLDALKSQANELGINVTSSDEAANKTNLLKLAFGNAEKSALTAADAYMKAADETSGLKQELSTLIDTINEANGIGQDAVSQNIKWQNSLADADEAIRKAREGLDENNDGVADYTLTLDQATQSGRDNMEMITGLAGDYQTAAAAQFALDGSTETYVANLAAGRDAVLQRARDLGATDEQIQFLSDHIVNMPSEKEIKIIAETTAAAARLADIQARMDRISAGATGTVTLHQLYQDEARSERGSANGNMFVGDVAQPFANGGFPTGIYKGRPGGIHRFAEQETGWEAYISGKPGMEERNRSIALDALGRLGPPQYAPSRAQYAAGSSVSGDTFQATFQLAPAAGRSLSDQAFEAARRLKIRR</sequence>
<keyword evidence="1" id="KW-1188">Viral release from host cell</keyword>
<feature type="transmembrane region" description="Helical" evidence="2">
    <location>
        <begin position="423"/>
        <end position="445"/>
    </location>
</feature>
<accession>A0A7Z0J5B0</accession>
<gene>
    <name evidence="4" type="ORF">HNR05_000996</name>
</gene>
<reference evidence="4 5" key="1">
    <citation type="submission" date="2020-07" db="EMBL/GenBank/DDBJ databases">
        <title>Sequencing the genomes of 1000 actinobacteria strains.</title>
        <authorList>
            <person name="Klenk H.-P."/>
        </authorList>
    </citation>
    <scope>NUCLEOTIDE SEQUENCE [LARGE SCALE GENOMIC DNA]</scope>
    <source>
        <strain evidence="4 5">LI1</strain>
    </source>
</reference>
<proteinExistence type="predicted"/>
<feature type="transmembrane region" description="Helical" evidence="2">
    <location>
        <begin position="451"/>
        <end position="477"/>
    </location>
</feature>
<dbReference type="PANTHER" id="PTHR37813">
    <property type="entry name" value="FELS-2 PROPHAGE PROTEIN"/>
    <property type="match status" value="1"/>
</dbReference>
<feature type="transmembrane region" description="Helical" evidence="2">
    <location>
        <begin position="392"/>
        <end position="411"/>
    </location>
</feature>
<keyword evidence="2" id="KW-0812">Transmembrane</keyword>
<evidence type="ECO:0000256" key="2">
    <source>
        <dbReference type="SAM" id="Phobius"/>
    </source>
</evidence>
<protein>
    <submittedName>
        <fullName evidence="4">TP901 family phage tail tape measure protein</fullName>
    </submittedName>
</protein>
<dbReference type="EMBL" id="JACCFM010000001">
    <property type="protein sequence ID" value="NYJ19205.1"/>
    <property type="molecule type" value="Genomic_DNA"/>
</dbReference>
<evidence type="ECO:0000313" key="4">
    <source>
        <dbReference type="EMBL" id="NYJ19205.1"/>
    </source>
</evidence>
<dbReference type="InterPro" id="IPR010090">
    <property type="entry name" value="Phage_tape_meas"/>
</dbReference>
<evidence type="ECO:0000256" key="1">
    <source>
        <dbReference type="ARBA" id="ARBA00022612"/>
    </source>
</evidence>
<feature type="domain" description="Phage tail tape measure protein" evidence="3">
    <location>
        <begin position="99"/>
        <end position="299"/>
    </location>
</feature>
<name>A0A7Z0J5B0_9MICO</name>
<keyword evidence="2" id="KW-1133">Transmembrane helix</keyword>
<dbReference type="AlphaFoldDB" id="A0A7Z0J5B0"/>
<keyword evidence="5" id="KW-1185">Reference proteome</keyword>
<dbReference type="PANTHER" id="PTHR37813:SF1">
    <property type="entry name" value="FELS-2 PROPHAGE PROTEIN"/>
    <property type="match status" value="1"/>
</dbReference>
<comment type="caution">
    <text evidence="4">The sequence shown here is derived from an EMBL/GenBank/DDBJ whole genome shotgun (WGS) entry which is preliminary data.</text>
</comment>
<dbReference type="Pfam" id="PF10145">
    <property type="entry name" value="PhageMin_Tail"/>
    <property type="match status" value="1"/>
</dbReference>